<evidence type="ECO:0000313" key="1">
    <source>
        <dbReference type="EMBL" id="CAL6003252.1"/>
    </source>
</evidence>
<gene>
    <name evidence="1" type="ORF">HINF_LOCUS18309</name>
</gene>
<proteinExistence type="predicted"/>
<dbReference type="Proteomes" id="UP001642409">
    <property type="component" value="Unassembled WGS sequence"/>
</dbReference>
<protein>
    <submittedName>
        <fullName evidence="1">Hypothetical_protein</fullName>
    </submittedName>
</protein>
<sequence>MSGLANQINSICKYQFRIQSEDYAKTPGSISEGDRLCKCSWYGNPSHHLEFKSDEVLDLFTASYQGFILDQICVANLIYAWQDYHSPIVYYAIGYLLCTDGQLILTGRRWDLPAAQFDELVDHSGRQYTNFF</sequence>
<organism evidence="1 2">
    <name type="scientific">Hexamita inflata</name>
    <dbReference type="NCBI Taxonomy" id="28002"/>
    <lineage>
        <taxon>Eukaryota</taxon>
        <taxon>Metamonada</taxon>
        <taxon>Diplomonadida</taxon>
        <taxon>Hexamitidae</taxon>
        <taxon>Hexamitinae</taxon>
        <taxon>Hexamita</taxon>
    </lineage>
</organism>
<keyword evidence="2" id="KW-1185">Reference proteome</keyword>
<evidence type="ECO:0000313" key="2">
    <source>
        <dbReference type="Proteomes" id="UP001642409"/>
    </source>
</evidence>
<dbReference type="EMBL" id="CAXDID020000047">
    <property type="protein sequence ID" value="CAL6003252.1"/>
    <property type="molecule type" value="Genomic_DNA"/>
</dbReference>
<comment type="caution">
    <text evidence="1">The sequence shown here is derived from an EMBL/GenBank/DDBJ whole genome shotgun (WGS) entry which is preliminary data.</text>
</comment>
<reference evidence="1 2" key="1">
    <citation type="submission" date="2024-07" db="EMBL/GenBank/DDBJ databases">
        <authorList>
            <person name="Akdeniz Z."/>
        </authorList>
    </citation>
    <scope>NUCLEOTIDE SEQUENCE [LARGE SCALE GENOMIC DNA]</scope>
</reference>
<accession>A0ABP1I0W1</accession>
<name>A0ABP1I0W1_9EUKA</name>